<feature type="compositionally biased region" description="Basic and acidic residues" evidence="3">
    <location>
        <begin position="245"/>
        <end position="263"/>
    </location>
</feature>
<organism evidence="5 6">
    <name type="scientific">Atta cephalotes</name>
    <name type="common">Leafcutter ant</name>
    <dbReference type="NCBI Taxonomy" id="12957"/>
    <lineage>
        <taxon>Eukaryota</taxon>
        <taxon>Metazoa</taxon>
        <taxon>Ecdysozoa</taxon>
        <taxon>Arthropoda</taxon>
        <taxon>Hexapoda</taxon>
        <taxon>Insecta</taxon>
        <taxon>Pterygota</taxon>
        <taxon>Neoptera</taxon>
        <taxon>Endopterygota</taxon>
        <taxon>Hymenoptera</taxon>
        <taxon>Apocrita</taxon>
        <taxon>Aculeata</taxon>
        <taxon>Formicoidea</taxon>
        <taxon>Formicidae</taxon>
        <taxon>Myrmicinae</taxon>
        <taxon>Atta</taxon>
    </lineage>
</organism>
<dbReference type="Pfam" id="PF08265">
    <property type="entry name" value="YL1_C"/>
    <property type="match status" value="1"/>
</dbReference>
<feature type="region of interest" description="Disordered" evidence="3">
    <location>
        <begin position="125"/>
        <end position="145"/>
    </location>
</feature>
<dbReference type="FunCoup" id="A0A158NI47">
    <property type="interactions" value="2059"/>
</dbReference>
<dbReference type="InParanoid" id="A0A158NI47"/>
<evidence type="ECO:0000256" key="3">
    <source>
        <dbReference type="SAM" id="MobiDB-lite"/>
    </source>
</evidence>
<evidence type="ECO:0000259" key="4">
    <source>
        <dbReference type="SMART" id="SM00993"/>
    </source>
</evidence>
<feature type="region of interest" description="Disordered" evidence="3">
    <location>
        <begin position="227"/>
        <end position="263"/>
    </location>
</feature>
<feature type="region of interest" description="Disordered" evidence="3">
    <location>
        <begin position="1"/>
        <end position="109"/>
    </location>
</feature>
<reference evidence="6" key="1">
    <citation type="journal article" date="2011" name="PLoS Genet.">
        <title>The genome sequence of the leaf-cutter ant Atta cephalotes reveals insights into its obligate symbiotic lifestyle.</title>
        <authorList>
            <person name="Suen G."/>
            <person name="Teiling C."/>
            <person name="Li L."/>
            <person name="Holt C."/>
            <person name="Abouheif E."/>
            <person name="Bornberg-Bauer E."/>
            <person name="Bouffard P."/>
            <person name="Caldera E.J."/>
            <person name="Cash E."/>
            <person name="Cavanaugh A."/>
            <person name="Denas O."/>
            <person name="Elhaik E."/>
            <person name="Fave M.J."/>
            <person name="Gadau J."/>
            <person name="Gibson J.D."/>
            <person name="Graur D."/>
            <person name="Grubbs K.J."/>
            <person name="Hagen D.E."/>
            <person name="Harkins T.T."/>
            <person name="Helmkampf M."/>
            <person name="Hu H."/>
            <person name="Johnson B.R."/>
            <person name="Kim J."/>
            <person name="Marsh S.E."/>
            <person name="Moeller J.A."/>
            <person name="Munoz-Torres M.C."/>
            <person name="Murphy M.C."/>
            <person name="Naughton M.C."/>
            <person name="Nigam S."/>
            <person name="Overson R."/>
            <person name="Rajakumar R."/>
            <person name="Reese J.T."/>
            <person name="Scott J.J."/>
            <person name="Smith C.R."/>
            <person name="Tao S."/>
            <person name="Tsutsui N.D."/>
            <person name="Viljakainen L."/>
            <person name="Wissler L."/>
            <person name="Yandell M.D."/>
            <person name="Zimmer F."/>
            <person name="Taylor J."/>
            <person name="Slater S.C."/>
            <person name="Clifton S.W."/>
            <person name="Warren W.C."/>
            <person name="Elsik C.G."/>
            <person name="Smith C.D."/>
            <person name="Weinstock G.M."/>
            <person name="Gerardo N.M."/>
            <person name="Currie C.R."/>
        </authorList>
    </citation>
    <scope>NUCLEOTIDE SEQUENCE [LARGE SCALE GENOMIC DNA]</scope>
</reference>
<dbReference type="KEGG" id="acep:105620310"/>
<evidence type="ECO:0000313" key="5">
    <source>
        <dbReference type="EnsemblMetazoa" id="XP_012057205.1"/>
    </source>
</evidence>
<dbReference type="Pfam" id="PF05764">
    <property type="entry name" value="YL1"/>
    <property type="match status" value="1"/>
</dbReference>
<comment type="similarity">
    <text evidence="1">Belongs to the VPS72/YL1 family.</text>
</comment>
<dbReference type="GO" id="GO:0005634">
    <property type="term" value="C:nucleus"/>
    <property type="evidence" value="ECO:0007669"/>
    <property type="project" value="TreeGrafter"/>
</dbReference>
<dbReference type="PANTHER" id="PTHR13275">
    <property type="entry name" value="YL-1 PROTEIN TRANSCRIPTION FACTOR-LIKE 1"/>
    <property type="match status" value="1"/>
</dbReference>
<evidence type="ECO:0000256" key="1">
    <source>
        <dbReference type="ARBA" id="ARBA00006832"/>
    </source>
</evidence>
<evidence type="ECO:0000256" key="2">
    <source>
        <dbReference type="ARBA" id="ARBA00020000"/>
    </source>
</evidence>
<proteinExistence type="inferred from homology"/>
<dbReference type="SMART" id="SM00993">
    <property type="entry name" value="YL1_C"/>
    <property type="match status" value="1"/>
</dbReference>
<reference evidence="5" key="2">
    <citation type="submission" date="2016-04" db="UniProtKB">
        <authorList>
            <consortium name="EnsemblMetazoa"/>
        </authorList>
    </citation>
    <scope>IDENTIFICATION</scope>
</reference>
<dbReference type="eggNOG" id="KOG2897">
    <property type="taxonomic scope" value="Eukaryota"/>
</dbReference>
<feature type="compositionally biased region" description="Acidic residues" evidence="3">
    <location>
        <begin position="36"/>
        <end position="72"/>
    </location>
</feature>
<dbReference type="AlphaFoldDB" id="A0A158NI47"/>
<dbReference type="Proteomes" id="UP000005205">
    <property type="component" value="Unassembled WGS sequence"/>
</dbReference>
<dbReference type="STRING" id="12957.A0A158NI47"/>
<dbReference type="EMBL" id="ADTU01001775">
    <property type="status" value="NOT_ANNOTATED_CDS"/>
    <property type="molecule type" value="Genomic_DNA"/>
</dbReference>
<sequence>MAATREKRANAGNKMARLLNEEEEDDFYKTTYGGFDEVEQDHDYLEEDEAEDEVDSDFSIDENDEPVSDTEQEGPKKKRRLVTKAYKEPKPATLHTYSVPKEKKIKQPKQEKIYVDSIERKSIRRSTAAKSAATQKRLRERNEDQRRKVKVVKHDIWKPTQEELLEEALQTEELNLKSLEKYQKLENEKKTTRTVRKTHVGPMIRYQSLSMPVMVLSQINEEEKINVECDDEKKGNSNNTGFDSSQKEKSEIESKIDGKEKSIDIAPSASKKIHGEETGTFYERTFITFENEQSYSDIFKKSTQQRPPLKPLCAITRLAAKYLDPMTQLPYKNVQIFRLLREAYYQQLEGRTDLNDASQSPELSRWLEWRQKNHSNSQRNTIRLESASLPVSS</sequence>
<gene>
    <name evidence="5" type="primary">105620310</name>
</gene>
<name>A0A158NI47_ATTCE</name>
<feature type="domain" description="Vps72/YL1 C-terminal" evidence="4">
    <location>
        <begin position="311"/>
        <end position="340"/>
    </location>
</feature>
<evidence type="ECO:0000313" key="6">
    <source>
        <dbReference type="Proteomes" id="UP000005205"/>
    </source>
</evidence>
<dbReference type="OrthoDB" id="78296at2759"/>
<keyword evidence="6" id="KW-1185">Reference proteome</keyword>
<dbReference type="InterPro" id="IPR046757">
    <property type="entry name" value="YL1_N"/>
</dbReference>
<protein>
    <recommendedName>
        <fullName evidence="2">Vacuolar protein sorting-associated protein 72 homolog</fullName>
    </recommendedName>
</protein>
<dbReference type="InterPro" id="IPR013272">
    <property type="entry name" value="Vps72/YL1_C"/>
</dbReference>
<accession>A0A158NI47</accession>
<dbReference type="EnsemblMetazoa" id="XM_012201815.1">
    <property type="protein sequence ID" value="XP_012057205.1"/>
    <property type="gene ID" value="LOC105620310"/>
</dbReference>
<dbReference type="PANTHER" id="PTHR13275:SF4">
    <property type="entry name" value="VACUOLAR PROTEIN SORTING-ASSOCIATED PROTEIN 72 HOMOLOG"/>
    <property type="match status" value="1"/>
</dbReference>
<dbReference type="OMA" id="TGPTIRY"/>